<evidence type="ECO:0000313" key="3">
    <source>
        <dbReference type="Proteomes" id="UP001519460"/>
    </source>
</evidence>
<protein>
    <submittedName>
        <fullName evidence="2">Uncharacterized protein</fullName>
    </submittedName>
</protein>
<organism evidence="2 3">
    <name type="scientific">Batillaria attramentaria</name>
    <dbReference type="NCBI Taxonomy" id="370345"/>
    <lineage>
        <taxon>Eukaryota</taxon>
        <taxon>Metazoa</taxon>
        <taxon>Spiralia</taxon>
        <taxon>Lophotrochozoa</taxon>
        <taxon>Mollusca</taxon>
        <taxon>Gastropoda</taxon>
        <taxon>Caenogastropoda</taxon>
        <taxon>Sorbeoconcha</taxon>
        <taxon>Cerithioidea</taxon>
        <taxon>Batillariidae</taxon>
        <taxon>Batillaria</taxon>
    </lineage>
</organism>
<feature type="region of interest" description="Disordered" evidence="1">
    <location>
        <begin position="52"/>
        <end position="80"/>
    </location>
</feature>
<comment type="caution">
    <text evidence="2">The sequence shown here is derived from an EMBL/GenBank/DDBJ whole genome shotgun (WGS) entry which is preliminary data.</text>
</comment>
<keyword evidence="3" id="KW-1185">Reference proteome</keyword>
<dbReference type="AlphaFoldDB" id="A0ABD0KNS3"/>
<dbReference type="Proteomes" id="UP001519460">
    <property type="component" value="Unassembled WGS sequence"/>
</dbReference>
<accession>A0ABD0KNS3</accession>
<sequence length="100" mass="10957">MRRGGTSSLPVINYASVAELGHLCANRRNSVESCENKSLPYVARHPHNLIAHDSADWKRRGTTTPANSKPLPVSQKQTTLRTAGRVNVISRAASPVTRRN</sequence>
<gene>
    <name evidence="2" type="ORF">BaRGS_00019987</name>
</gene>
<evidence type="ECO:0000256" key="1">
    <source>
        <dbReference type="SAM" id="MobiDB-lite"/>
    </source>
</evidence>
<dbReference type="EMBL" id="JACVVK020000146">
    <property type="protein sequence ID" value="KAK7488852.1"/>
    <property type="molecule type" value="Genomic_DNA"/>
</dbReference>
<proteinExistence type="predicted"/>
<evidence type="ECO:0000313" key="2">
    <source>
        <dbReference type="EMBL" id="KAK7488852.1"/>
    </source>
</evidence>
<reference evidence="2 3" key="1">
    <citation type="journal article" date="2023" name="Sci. Data">
        <title>Genome assembly of the Korean intertidal mud-creeper Batillaria attramentaria.</title>
        <authorList>
            <person name="Patra A.K."/>
            <person name="Ho P.T."/>
            <person name="Jun S."/>
            <person name="Lee S.J."/>
            <person name="Kim Y."/>
            <person name="Won Y.J."/>
        </authorList>
    </citation>
    <scope>NUCLEOTIDE SEQUENCE [LARGE SCALE GENOMIC DNA]</scope>
    <source>
        <strain evidence="2">Wonlab-2016</strain>
    </source>
</reference>
<name>A0ABD0KNS3_9CAEN</name>